<dbReference type="InterPro" id="IPR013083">
    <property type="entry name" value="Znf_RING/FYVE/PHD"/>
</dbReference>
<evidence type="ECO:0000256" key="3">
    <source>
        <dbReference type="ARBA" id="ARBA00022679"/>
    </source>
</evidence>
<keyword evidence="5 12" id="KW-0863">Zinc-finger</keyword>
<dbReference type="PROSITE" id="PS50134">
    <property type="entry name" value="ZF_TAZ"/>
    <property type="match status" value="2"/>
</dbReference>
<dbReference type="Gene3D" id="1.20.1020.10">
    <property type="entry name" value="TAZ domain"/>
    <property type="match status" value="2"/>
</dbReference>
<reference evidence="15" key="1">
    <citation type="journal article" date="2020" name="Nat. Ecol. Evol.">
        <title>Deeply conserved synteny resolves early events in vertebrate evolution.</title>
        <authorList>
            <person name="Simakov O."/>
            <person name="Marletaz F."/>
            <person name="Yue J.X."/>
            <person name="O'Connell B."/>
            <person name="Jenkins J."/>
            <person name="Brandt A."/>
            <person name="Calef R."/>
            <person name="Tung C.H."/>
            <person name="Huang T.K."/>
            <person name="Schmutz J."/>
            <person name="Satoh N."/>
            <person name="Yu J.K."/>
            <person name="Putnam N.H."/>
            <person name="Green R.E."/>
            <person name="Rokhsar D.S."/>
        </authorList>
    </citation>
    <scope>NUCLEOTIDE SEQUENCE [LARGE SCALE GENOMIC DNA]</scope>
    <source>
        <strain evidence="15">S238N-H82</strain>
    </source>
</reference>
<keyword evidence="4 12" id="KW-0479">Metal-binding</keyword>
<keyword evidence="3" id="KW-0808">Transferase</keyword>
<dbReference type="InterPro" id="IPR017907">
    <property type="entry name" value="Znf_RING_CS"/>
</dbReference>
<reference evidence="16" key="2">
    <citation type="submission" date="2025-08" db="UniProtKB">
        <authorList>
            <consortium name="RefSeq"/>
        </authorList>
    </citation>
    <scope>IDENTIFICATION</scope>
    <source>
        <strain evidence="16">S238N-H82</strain>
        <tissue evidence="16">Testes</tissue>
    </source>
</reference>
<evidence type="ECO:0000313" key="16">
    <source>
        <dbReference type="RefSeq" id="XP_035658719.1"/>
    </source>
</evidence>
<dbReference type="Gene3D" id="3.30.40.10">
    <property type="entry name" value="Zinc/RING finger domain, C3HC4 (zinc finger)"/>
    <property type="match status" value="1"/>
</dbReference>
<dbReference type="Pfam" id="PF02135">
    <property type="entry name" value="zf-TAZ"/>
    <property type="match status" value="2"/>
</dbReference>
<keyword evidence="9" id="KW-0804">Transcription</keyword>
<dbReference type="SMART" id="SM00551">
    <property type="entry name" value="ZnF_TAZ"/>
    <property type="match status" value="2"/>
</dbReference>
<dbReference type="PROSITE" id="PS50089">
    <property type="entry name" value="ZF_RING_2"/>
    <property type="match status" value="1"/>
</dbReference>
<evidence type="ECO:0000256" key="10">
    <source>
        <dbReference type="ARBA" id="ARBA00023242"/>
    </source>
</evidence>
<evidence type="ECO:0000256" key="5">
    <source>
        <dbReference type="ARBA" id="ARBA00022771"/>
    </source>
</evidence>
<dbReference type="InterPro" id="IPR000197">
    <property type="entry name" value="Znf_TAZ"/>
</dbReference>
<evidence type="ECO:0000259" key="13">
    <source>
        <dbReference type="PROSITE" id="PS50089"/>
    </source>
</evidence>
<evidence type="ECO:0000256" key="6">
    <source>
        <dbReference type="ARBA" id="ARBA00022833"/>
    </source>
</evidence>
<dbReference type="SUPFAM" id="SSF57850">
    <property type="entry name" value="RING/U-box"/>
    <property type="match status" value="1"/>
</dbReference>
<keyword evidence="6 12" id="KW-0862">Zinc</keyword>
<dbReference type="GeneID" id="118403944"/>
<dbReference type="InterPro" id="IPR035898">
    <property type="entry name" value="TAZ_dom_sf"/>
</dbReference>
<dbReference type="EC" id="2.3.1.48" evidence="2"/>
<dbReference type="SUPFAM" id="SSF57933">
    <property type="entry name" value="TAZ domain"/>
    <property type="match status" value="2"/>
</dbReference>
<dbReference type="PANTHER" id="PTHR13808">
    <property type="entry name" value="CBP/P300-RELATED"/>
    <property type="match status" value="1"/>
</dbReference>
<dbReference type="GO" id="GO:0008270">
    <property type="term" value="F:zinc ion binding"/>
    <property type="evidence" value="ECO:0007669"/>
    <property type="project" value="UniProtKB-KW"/>
</dbReference>
<dbReference type="Pfam" id="PF00097">
    <property type="entry name" value="zf-C3HC4"/>
    <property type="match status" value="1"/>
</dbReference>
<keyword evidence="7" id="KW-0156">Chromatin regulator</keyword>
<dbReference type="InterPro" id="IPR018957">
    <property type="entry name" value="Znf_C3HC4_RING-type"/>
</dbReference>
<dbReference type="GO" id="GO:0004402">
    <property type="term" value="F:histone acetyltransferase activity"/>
    <property type="evidence" value="ECO:0007669"/>
    <property type="project" value="InterPro"/>
</dbReference>
<dbReference type="GO" id="GO:0006355">
    <property type="term" value="P:regulation of DNA-templated transcription"/>
    <property type="evidence" value="ECO:0007669"/>
    <property type="project" value="InterPro"/>
</dbReference>
<accession>A0A9J7HFJ4</accession>
<dbReference type="SMART" id="SM00184">
    <property type="entry name" value="RING"/>
    <property type="match status" value="1"/>
</dbReference>
<feature type="zinc finger region" description="TAZ-type" evidence="12">
    <location>
        <begin position="251"/>
        <end position="336"/>
    </location>
</feature>
<name>A0A9J7HFJ4_BRAFL</name>
<evidence type="ECO:0000256" key="7">
    <source>
        <dbReference type="ARBA" id="ARBA00022853"/>
    </source>
</evidence>
<keyword evidence="8" id="KW-0805">Transcription regulation</keyword>
<feature type="zinc finger region" description="TAZ-type" evidence="12">
    <location>
        <begin position="148"/>
        <end position="237"/>
    </location>
</feature>
<feature type="domain" description="TAZ-type" evidence="14">
    <location>
        <begin position="148"/>
        <end position="237"/>
    </location>
</feature>
<evidence type="ECO:0000256" key="2">
    <source>
        <dbReference type="ARBA" id="ARBA00013184"/>
    </source>
</evidence>
<dbReference type="RefSeq" id="XP_035658719.1">
    <property type="nucleotide sequence ID" value="XM_035802826.1"/>
</dbReference>
<keyword evidence="15" id="KW-1185">Reference proteome</keyword>
<evidence type="ECO:0000256" key="8">
    <source>
        <dbReference type="ARBA" id="ARBA00023015"/>
    </source>
</evidence>
<dbReference type="GO" id="GO:0005634">
    <property type="term" value="C:nucleus"/>
    <property type="evidence" value="ECO:0007669"/>
    <property type="project" value="UniProtKB-SubCell"/>
</dbReference>
<dbReference type="PANTHER" id="PTHR13808:SF1">
    <property type="entry name" value="HISTONE ACETYLTRANSFERASE"/>
    <property type="match status" value="1"/>
</dbReference>
<dbReference type="OrthoDB" id="899at2759"/>
<evidence type="ECO:0000256" key="9">
    <source>
        <dbReference type="ARBA" id="ARBA00023163"/>
    </source>
</evidence>
<sequence length="359" mass="40436">MAAAQLSEIREDLTCPICSHVLREPKALPCLHTYCCMCLLQLEANSGQKGQFPCPECRQTAILPERGVRGLPTNFMVANVVKTLRQTGQRSRQSEKDRVCAKHRNLTRVLKQAGPPNVRNTNKNITALSRHPQVRQEAPLQTLALPGISRRHRTIQQRLVLLLHAQRCQTSDQLSKVNGEVPVCQLATCRAMRDTLDHIATCRAGLNCIVPHCTSSQQILSHWHGCRSLYCPVCLPLKTVTRREEVDAGIDSVRHNLLQRQLTMLIHAQTCQDREQSGEVLTCPLRSCRTIRNVLTHMDTCKEGTNCQVTYCASSKQILSHWKSCRRHRCPVCQPLRVKTKVEDFHVSSARDDAVGSRP</sequence>
<keyword evidence="10" id="KW-0539">Nucleus</keyword>
<evidence type="ECO:0000256" key="1">
    <source>
        <dbReference type="ARBA" id="ARBA00004123"/>
    </source>
</evidence>
<evidence type="ECO:0000259" key="14">
    <source>
        <dbReference type="PROSITE" id="PS50134"/>
    </source>
</evidence>
<comment type="catalytic activity">
    <reaction evidence="11">
        <text>L-lysyl-[protein] + acetyl-CoA = N(6)-acetyl-L-lysyl-[protein] + CoA + H(+)</text>
        <dbReference type="Rhea" id="RHEA:45948"/>
        <dbReference type="Rhea" id="RHEA-COMP:9752"/>
        <dbReference type="Rhea" id="RHEA-COMP:10731"/>
        <dbReference type="ChEBI" id="CHEBI:15378"/>
        <dbReference type="ChEBI" id="CHEBI:29969"/>
        <dbReference type="ChEBI" id="CHEBI:57287"/>
        <dbReference type="ChEBI" id="CHEBI:57288"/>
        <dbReference type="ChEBI" id="CHEBI:61930"/>
        <dbReference type="EC" id="2.3.1.48"/>
    </reaction>
</comment>
<feature type="domain" description="RING-type" evidence="13">
    <location>
        <begin position="15"/>
        <end position="58"/>
    </location>
</feature>
<dbReference type="Proteomes" id="UP000001554">
    <property type="component" value="Chromosome 16"/>
</dbReference>
<dbReference type="InterPro" id="IPR001841">
    <property type="entry name" value="Znf_RING"/>
</dbReference>
<dbReference type="AlphaFoldDB" id="A0A9J7HFJ4"/>
<proteinExistence type="predicted"/>
<evidence type="ECO:0000256" key="11">
    <source>
        <dbReference type="ARBA" id="ARBA00048017"/>
    </source>
</evidence>
<dbReference type="PROSITE" id="PS00518">
    <property type="entry name" value="ZF_RING_1"/>
    <property type="match status" value="1"/>
</dbReference>
<evidence type="ECO:0000256" key="12">
    <source>
        <dbReference type="PROSITE-ProRule" id="PRU00203"/>
    </source>
</evidence>
<dbReference type="OMA" id="CQLATCR"/>
<comment type="subcellular location">
    <subcellularLocation>
        <location evidence="1">Nucleus</location>
    </subcellularLocation>
</comment>
<evidence type="ECO:0000256" key="4">
    <source>
        <dbReference type="ARBA" id="ARBA00022723"/>
    </source>
</evidence>
<dbReference type="KEGG" id="bfo:118403944"/>
<feature type="domain" description="TAZ-type" evidence="14">
    <location>
        <begin position="251"/>
        <end position="336"/>
    </location>
</feature>
<protein>
    <recommendedName>
        <fullName evidence="2">histone acetyltransferase</fullName>
        <ecNumber evidence="2">2.3.1.48</ecNumber>
    </recommendedName>
</protein>
<evidence type="ECO:0000313" key="15">
    <source>
        <dbReference type="Proteomes" id="UP000001554"/>
    </source>
</evidence>
<gene>
    <name evidence="16" type="primary">LOC118403944</name>
</gene>
<dbReference type="InterPro" id="IPR013178">
    <property type="entry name" value="Histone_AcTrfase_Rtt109/CBP"/>
</dbReference>
<organism evidence="15 16">
    <name type="scientific">Branchiostoma floridae</name>
    <name type="common">Florida lancelet</name>
    <name type="synonym">Amphioxus</name>
    <dbReference type="NCBI Taxonomy" id="7739"/>
    <lineage>
        <taxon>Eukaryota</taxon>
        <taxon>Metazoa</taxon>
        <taxon>Chordata</taxon>
        <taxon>Cephalochordata</taxon>
        <taxon>Leptocardii</taxon>
        <taxon>Amphioxiformes</taxon>
        <taxon>Branchiostomatidae</taxon>
        <taxon>Branchiostoma</taxon>
    </lineage>
</organism>